<dbReference type="EMBL" id="AVCI01000004">
    <property type="protein sequence ID" value="KFN43892.1"/>
    <property type="molecule type" value="Genomic_DNA"/>
</dbReference>
<dbReference type="CDD" id="cd02933">
    <property type="entry name" value="OYE_like_FMN"/>
    <property type="match status" value="1"/>
</dbReference>
<comment type="cofactor">
    <cofactor evidence="1">
        <name>FMN</name>
        <dbReference type="ChEBI" id="CHEBI:58210"/>
    </cofactor>
</comment>
<name>A0A091AX86_9GAMM</name>
<gene>
    <name evidence="5" type="ORF">N789_08060</name>
</gene>
<keyword evidence="6" id="KW-1185">Reference proteome</keyword>
<evidence type="ECO:0000313" key="6">
    <source>
        <dbReference type="Proteomes" id="UP000029385"/>
    </source>
</evidence>
<evidence type="ECO:0000313" key="5">
    <source>
        <dbReference type="EMBL" id="KFN43892.1"/>
    </source>
</evidence>
<dbReference type="InterPro" id="IPR001155">
    <property type="entry name" value="OxRdtase_FMN_N"/>
</dbReference>
<proteinExistence type="inferred from homology"/>
<evidence type="ECO:0000256" key="2">
    <source>
        <dbReference type="ARBA" id="ARBA00005979"/>
    </source>
</evidence>
<dbReference type="GO" id="GO:0005829">
    <property type="term" value="C:cytosol"/>
    <property type="evidence" value="ECO:0007669"/>
    <property type="project" value="TreeGrafter"/>
</dbReference>
<dbReference type="PATRIC" id="fig|1121015.4.peg.1104"/>
<evidence type="ECO:0000256" key="1">
    <source>
        <dbReference type="ARBA" id="ARBA00001917"/>
    </source>
</evidence>
<dbReference type="OrthoDB" id="8523426at2"/>
<dbReference type="PANTHER" id="PTHR22893">
    <property type="entry name" value="NADH OXIDOREDUCTASE-RELATED"/>
    <property type="match status" value="1"/>
</dbReference>
<dbReference type="Proteomes" id="UP000029385">
    <property type="component" value="Unassembled WGS sequence"/>
</dbReference>
<dbReference type="RefSeq" id="WP_022969677.1">
    <property type="nucleotide sequence ID" value="NZ_ATVD01000003.1"/>
</dbReference>
<dbReference type="FunFam" id="3.20.20.70:FF:000059">
    <property type="entry name" value="N-ethylmaleimide reductase, FMN-linked"/>
    <property type="match status" value="1"/>
</dbReference>
<dbReference type="AlphaFoldDB" id="A0A091AX86"/>
<keyword evidence="3" id="KW-0560">Oxidoreductase</keyword>
<dbReference type="eggNOG" id="COG1902">
    <property type="taxonomic scope" value="Bacteria"/>
</dbReference>
<reference evidence="5 6" key="1">
    <citation type="submission" date="2013-09" db="EMBL/GenBank/DDBJ databases">
        <title>Genome sequencing of Arenimonas oryziterrae.</title>
        <authorList>
            <person name="Chen F."/>
            <person name="Wang G."/>
        </authorList>
    </citation>
    <scope>NUCLEOTIDE SEQUENCE [LARGE SCALE GENOMIC DNA]</scope>
    <source>
        <strain evidence="5 6">YC6267</strain>
    </source>
</reference>
<accession>A0A091AX86</accession>
<evidence type="ECO:0000259" key="4">
    <source>
        <dbReference type="Pfam" id="PF00724"/>
    </source>
</evidence>
<sequence>MTTHSPLFQPLPHAALSLRNRIAMAPMTRSRALGNVPGELHRTYYGQRAGAGLVITEGTSPSADGLGYARIPGLYTQAQADGWRDVATAAHAGGAKLVVQLMHTGRIGHALNLPEGAELIAPSAVAAAGQMWTDSAGMQNHPVPKAMDADDLARVRGDFVQAAQLAIAAGLDGVELHAANGYLLGQFLNPRSNVRTDAYGGSAENRHRFVLEVVDAVVAAIGADRVGIRLSPFNPFNDLAANFDGEEEEFLALVQALSTRKLGYLHLIATPGAVPPAVVRKVRQAFDGALILAGDYNRARAEADLASGLADIIAFGRPFIANPDLPQRLLDDAELTAFDPATLYTPGAAGYSDYPTLSEAVAA</sequence>
<comment type="similarity">
    <text evidence="2">Belongs to the NADH:flavin oxidoreductase/NADH oxidase family.</text>
</comment>
<dbReference type="InterPro" id="IPR013785">
    <property type="entry name" value="Aldolase_TIM"/>
</dbReference>
<dbReference type="STRING" id="1121015.GCA_000420545_02063"/>
<dbReference type="InterPro" id="IPR045247">
    <property type="entry name" value="Oye-like"/>
</dbReference>
<comment type="caution">
    <text evidence="5">The sequence shown here is derived from an EMBL/GenBank/DDBJ whole genome shotgun (WGS) entry which is preliminary data.</text>
</comment>
<protein>
    <recommendedName>
        <fullName evidence="4">NADH:flavin oxidoreductase/NADH oxidase N-terminal domain-containing protein</fullName>
    </recommendedName>
</protein>
<dbReference type="Pfam" id="PF00724">
    <property type="entry name" value="Oxidored_FMN"/>
    <property type="match status" value="1"/>
</dbReference>
<dbReference type="SUPFAM" id="SSF51395">
    <property type="entry name" value="FMN-linked oxidoreductases"/>
    <property type="match status" value="1"/>
</dbReference>
<dbReference type="GO" id="GO:0016628">
    <property type="term" value="F:oxidoreductase activity, acting on the CH-CH group of donors, NAD or NADP as acceptor"/>
    <property type="evidence" value="ECO:0007669"/>
    <property type="project" value="UniProtKB-ARBA"/>
</dbReference>
<dbReference type="GO" id="GO:0010181">
    <property type="term" value="F:FMN binding"/>
    <property type="evidence" value="ECO:0007669"/>
    <property type="project" value="InterPro"/>
</dbReference>
<organism evidence="5 6">
    <name type="scientific">Arenimonas oryziterrae DSM 21050 = YC6267</name>
    <dbReference type="NCBI Taxonomy" id="1121015"/>
    <lineage>
        <taxon>Bacteria</taxon>
        <taxon>Pseudomonadati</taxon>
        <taxon>Pseudomonadota</taxon>
        <taxon>Gammaproteobacteria</taxon>
        <taxon>Lysobacterales</taxon>
        <taxon>Lysobacteraceae</taxon>
        <taxon>Arenimonas</taxon>
    </lineage>
</organism>
<evidence type="ECO:0000256" key="3">
    <source>
        <dbReference type="ARBA" id="ARBA00023002"/>
    </source>
</evidence>
<feature type="domain" description="NADH:flavin oxidoreductase/NADH oxidase N-terminal" evidence="4">
    <location>
        <begin position="7"/>
        <end position="330"/>
    </location>
</feature>
<dbReference type="PANTHER" id="PTHR22893:SF91">
    <property type="entry name" value="NADPH DEHYDROGENASE 2-RELATED"/>
    <property type="match status" value="1"/>
</dbReference>
<dbReference type="Gene3D" id="3.20.20.70">
    <property type="entry name" value="Aldolase class I"/>
    <property type="match status" value="1"/>
</dbReference>